<reference evidence="2 3" key="1">
    <citation type="submission" date="2019-06" db="EMBL/GenBank/DDBJ databases">
        <authorList>
            <person name="Rodrigo-Torres L."/>
            <person name="Arahal R. D."/>
            <person name="Lucena T."/>
        </authorList>
    </citation>
    <scope>NUCLEOTIDE SEQUENCE [LARGE SCALE GENOMIC DNA]</scope>
    <source>
        <strain evidence="2 3">INIA P508</strain>
    </source>
</reference>
<accession>A0A508YS78</accession>
<proteinExistence type="predicted"/>
<evidence type="ECO:0000313" key="3">
    <source>
        <dbReference type="Proteomes" id="UP000365705"/>
    </source>
</evidence>
<dbReference type="RefSeq" id="WP_164905703.1">
    <property type="nucleotide sequence ID" value="NZ_CABFNH010000020.1"/>
</dbReference>
<name>A0A508YS78_LIMMU</name>
<gene>
    <name evidence="2" type="ORF">LMUP508_01437</name>
</gene>
<feature type="region of interest" description="Disordered" evidence="1">
    <location>
        <begin position="1"/>
        <end position="52"/>
    </location>
</feature>
<organism evidence="2 3">
    <name type="scientific">Limosilactobacillus mucosae</name>
    <name type="common">Lactobacillus mucosae</name>
    <dbReference type="NCBI Taxonomy" id="97478"/>
    <lineage>
        <taxon>Bacteria</taxon>
        <taxon>Bacillati</taxon>
        <taxon>Bacillota</taxon>
        <taxon>Bacilli</taxon>
        <taxon>Lactobacillales</taxon>
        <taxon>Lactobacillaceae</taxon>
        <taxon>Limosilactobacillus</taxon>
    </lineage>
</organism>
<protein>
    <submittedName>
        <fullName evidence="2">Uncharacterized protein</fullName>
    </submittedName>
</protein>
<evidence type="ECO:0000313" key="2">
    <source>
        <dbReference type="EMBL" id="VTZ91441.1"/>
    </source>
</evidence>
<dbReference type="EMBL" id="CABFNH010000020">
    <property type="protein sequence ID" value="VTZ91441.1"/>
    <property type="molecule type" value="Genomic_DNA"/>
</dbReference>
<dbReference type="Proteomes" id="UP000365705">
    <property type="component" value="Unassembled WGS sequence"/>
</dbReference>
<evidence type="ECO:0000256" key="1">
    <source>
        <dbReference type="SAM" id="MobiDB-lite"/>
    </source>
</evidence>
<feature type="compositionally biased region" description="Low complexity" evidence="1">
    <location>
        <begin position="28"/>
        <end position="46"/>
    </location>
</feature>
<sequence length="52" mass="6121">MNDKHDPDWDDEWDDDLGLKHDDDDWMSNVNDPLSPLNPSNPFSPLYDSNEF</sequence>
<dbReference type="AlphaFoldDB" id="A0A508YS78"/>